<dbReference type="EMBL" id="CAVMJV010000087">
    <property type="protein sequence ID" value="CAK5091307.1"/>
    <property type="molecule type" value="Genomic_DNA"/>
</dbReference>
<accession>A0ACB1AID0</accession>
<keyword evidence="2" id="KW-1185">Reference proteome</keyword>
<proteinExistence type="predicted"/>
<evidence type="ECO:0000313" key="1">
    <source>
        <dbReference type="EMBL" id="CAK5091307.1"/>
    </source>
</evidence>
<sequence length="52" mass="5461">MLCFATAPDESITSAITLIPPGTEGEFFKVIAVRAVPYVEQSNALSNSASES</sequence>
<dbReference type="Proteomes" id="UP001497535">
    <property type="component" value="Unassembled WGS sequence"/>
</dbReference>
<reference evidence="1" key="1">
    <citation type="submission" date="2023-11" db="EMBL/GenBank/DDBJ databases">
        <authorList>
            <person name="Poullet M."/>
        </authorList>
    </citation>
    <scope>NUCLEOTIDE SEQUENCE</scope>
    <source>
        <strain evidence="1">E1834</strain>
    </source>
</reference>
<protein>
    <submittedName>
        <fullName evidence="1">Uncharacterized protein</fullName>
    </submittedName>
</protein>
<evidence type="ECO:0000313" key="2">
    <source>
        <dbReference type="Proteomes" id="UP001497535"/>
    </source>
</evidence>
<organism evidence="1 2">
    <name type="scientific">Meloidogyne enterolobii</name>
    <name type="common">Root-knot nematode worm</name>
    <name type="synonym">Meloidogyne mayaguensis</name>
    <dbReference type="NCBI Taxonomy" id="390850"/>
    <lineage>
        <taxon>Eukaryota</taxon>
        <taxon>Metazoa</taxon>
        <taxon>Ecdysozoa</taxon>
        <taxon>Nematoda</taxon>
        <taxon>Chromadorea</taxon>
        <taxon>Rhabditida</taxon>
        <taxon>Tylenchina</taxon>
        <taxon>Tylenchomorpha</taxon>
        <taxon>Tylenchoidea</taxon>
        <taxon>Meloidogynidae</taxon>
        <taxon>Meloidogyninae</taxon>
        <taxon>Meloidogyne</taxon>
    </lineage>
</organism>
<gene>
    <name evidence="1" type="ORF">MENTE1834_LOCUS39143</name>
</gene>
<comment type="caution">
    <text evidence="1">The sequence shown here is derived from an EMBL/GenBank/DDBJ whole genome shotgun (WGS) entry which is preliminary data.</text>
</comment>
<name>A0ACB1AID0_MELEN</name>